<protein>
    <submittedName>
        <fullName evidence="1">Uncharacterized protein</fullName>
    </submittedName>
</protein>
<proteinExistence type="predicted"/>
<comment type="caution">
    <text evidence="1">The sequence shown here is derived from an EMBL/GenBank/DDBJ whole genome shotgun (WGS) entry which is preliminary data.</text>
</comment>
<dbReference type="Proteomes" id="UP000580250">
    <property type="component" value="Unassembled WGS sequence"/>
</dbReference>
<gene>
    <name evidence="1" type="ORF">MENT_LOCUS27709</name>
</gene>
<reference evidence="1 2" key="1">
    <citation type="submission" date="2020-08" db="EMBL/GenBank/DDBJ databases">
        <authorList>
            <person name="Koutsovoulos G."/>
            <person name="Danchin GJ E."/>
        </authorList>
    </citation>
    <scope>NUCLEOTIDE SEQUENCE [LARGE SCALE GENOMIC DNA]</scope>
</reference>
<dbReference type="AlphaFoldDB" id="A0A6V7VLW1"/>
<sequence length="54" mass="6476">MKIYLIDTKFVVDVVQAMAKKQMLQPLQNFHERQSKQQKRKKANMKMMVPLIKN</sequence>
<organism evidence="1 2">
    <name type="scientific">Meloidogyne enterolobii</name>
    <name type="common">Root-knot nematode worm</name>
    <name type="synonym">Meloidogyne mayaguensis</name>
    <dbReference type="NCBI Taxonomy" id="390850"/>
    <lineage>
        <taxon>Eukaryota</taxon>
        <taxon>Metazoa</taxon>
        <taxon>Ecdysozoa</taxon>
        <taxon>Nematoda</taxon>
        <taxon>Chromadorea</taxon>
        <taxon>Rhabditida</taxon>
        <taxon>Tylenchina</taxon>
        <taxon>Tylenchomorpha</taxon>
        <taxon>Tylenchoidea</taxon>
        <taxon>Meloidogynidae</taxon>
        <taxon>Meloidogyninae</taxon>
        <taxon>Meloidogyne</taxon>
    </lineage>
</organism>
<dbReference type="EMBL" id="CAJEWN010000264">
    <property type="protein sequence ID" value="CAD2175950.1"/>
    <property type="molecule type" value="Genomic_DNA"/>
</dbReference>
<accession>A0A6V7VLW1</accession>
<name>A0A6V7VLW1_MELEN</name>
<evidence type="ECO:0000313" key="1">
    <source>
        <dbReference type="EMBL" id="CAD2175950.1"/>
    </source>
</evidence>
<evidence type="ECO:0000313" key="2">
    <source>
        <dbReference type="Proteomes" id="UP000580250"/>
    </source>
</evidence>